<proteinExistence type="predicted"/>
<reference evidence="1 2" key="2">
    <citation type="submission" date="2010-03" db="EMBL/GenBank/DDBJ databases">
        <authorList>
            <person name="Pajon A."/>
        </authorList>
    </citation>
    <scope>NUCLEOTIDE SEQUENCE [LARGE SCALE GENOMIC DNA]</scope>
    <source>
        <strain evidence="1 2">SGP1</strain>
    </source>
</reference>
<dbReference type="KEGG" id="sbr:SY1_05270"/>
<keyword evidence="2" id="KW-1185">Reference proteome</keyword>
<dbReference type="EMBL" id="FP929056">
    <property type="protein sequence ID" value="CBL27936.1"/>
    <property type="molecule type" value="Genomic_DNA"/>
</dbReference>
<organism evidence="1 2">
    <name type="scientific">Fretibacterium fastidiosum</name>
    <dbReference type="NCBI Taxonomy" id="651822"/>
    <lineage>
        <taxon>Bacteria</taxon>
        <taxon>Thermotogati</taxon>
        <taxon>Synergistota</taxon>
        <taxon>Synergistia</taxon>
        <taxon>Synergistales</taxon>
        <taxon>Aminobacteriaceae</taxon>
        <taxon>Fretibacterium</taxon>
    </lineage>
</organism>
<sequence length="99" mass="11819">MATKRFSRAQLEFLSRMSSYIWWKTRDEAMEYPERILAQMMNIGTLEDTRELEKLFSQDELMEVLEKAEAGQFRPKSWSFWHCRITGKEAPAMPVRELP</sequence>
<accession>A0AB94IVZ2</accession>
<evidence type="ECO:0000313" key="2">
    <source>
        <dbReference type="Proteomes" id="UP000008957"/>
    </source>
</evidence>
<dbReference type="AlphaFoldDB" id="A0AB94IVZ2"/>
<dbReference type="Proteomes" id="UP000008957">
    <property type="component" value="Chromosome"/>
</dbReference>
<reference evidence="2" key="1">
    <citation type="submission" date="2010-03" db="EMBL/GenBank/DDBJ databases">
        <title>The genome sequence of Synergistetes sp. SGP1.</title>
        <authorList>
            <consortium name="metaHIT consortium -- http://www.metahit.eu/"/>
            <person name="Pajon A."/>
            <person name="Turner K."/>
            <person name="Parkhill J."/>
            <person name="Wade W."/>
            <person name="Vartoukian S."/>
        </authorList>
    </citation>
    <scope>NUCLEOTIDE SEQUENCE [LARGE SCALE GENOMIC DNA]</scope>
    <source>
        <strain evidence="2">SGP1</strain>
    </source>
</reference>
<protein>
    <submittedName>
        <fullName evidence="1">Uncharacterized protein</fullName>
    </submittedName>
</protein>
<evidence type="ECO:0000313" key="1">
    <source>
        <dbReference type="EMBL" id="CBL27936.1"/>
    </source>
</evidence>
<gene>
    <name evidence="1" type="ORF">SY1_05270</name>
</gene>
<dbReference type="RefSeq" id="WP_015556083.1">
    <property type="nucleotide sequence ID" value="NC_021038.1"/>
</dbReference>
<name>A0AB94IVZ2_9BACT</name>